<proteinExistence type="predicted"/>
<dbReference type="EMBL" id="GEDV01006722">
    <property type="protein sequence ID" value="JAP81835.1"/>
    <property type="molecule type" value="Transcribed_RNA"/>
</dbReference>
<reference evidence="2" key="1">
    <citation type="journal article" date="2016" name="Ticks Tick Borne Dis.">
        <title>De novo assembly and annotation of the salivary gland transcriptome of Rhipicephalus appendiculatus male and female ticks during blood feeding.</title>
        <authorList>
            <person name="de Castro M.H."/>
            <person name="de Klerk D."/>
            <person name="Pienaar R."/>
            <person name="Latif A.A."/>
            <person name="Rees D.J."/>
            <person name="Mans B.J."/>
        </authorList>
    </citation>
    <scope>NUCLEOTIDE SEQUENCE</scope>
    <source>
        <tissue evidence="2">Salivary glands</tissue>
    </source>
</reference>
<evidence type="ECO:0000256" key="1">
    <source>
        <dbReference type="SAM" id="SignalP"/>
    </source>
</evidence>
<name>A0A131YTG8_RHIAP</name>
<organism evidence="2">
    <name type="scientific">Rhipicephalus appendiculatus</name>
    <name type="common">Brown ear tick</name>
    <dbReference type="NCBI Taxonomy" id="34631"/>
    <lineage>
        <taxon>Eukaryota</taxon>
        <taxon>Metazoa</taxon>
        <taxon>Ecdysozoa</taxon>
        <taxon>Arthropoda</taxon>
        <taxon>Chelicerata</taxon>
        <taxon>Arachnida</taxon>
        <taxon>Acari</taxon>
        <taxon>Parasitiformes</taxon>
        <taxon>Ixodida</taxon>
        <taxon>Ixodoidea</taxon>
        <taxon>Ixodidae</taxon>
        <taxon>Rhipicephalinae</taxon>
        <taxon>Rhipicephalus</taxon>
        <taxon>Rhipicephalus</taxon>
    </lineage>
</organism>
<feature type="signal peptide" evidence="1">
    <location>
        <begin position="1"/>
        <end position="18"/>
    </location>
</feature>
<accession>A0A131YTG8</accession>
<protein>
    <submittedName>
        <fullName evidence="2">Lipocalin</fullName>
    </submittedName>
</protein>
<keyword evidence="1" id="KW-0732">Signal</keyword>
<sequence length="179" mass="20638">MNVVAVGVLAALSLFVLPQLIVCPFHNVVFNDLLMFLNTSSKIYIFTLNENLLNCPYYVKEFLNKTNYVFNYTSEACPPNTTTFSADLRNDTELGAPYMDIHSWKGGKNVKKHLRYYNPMENCGVFSYFENGTTHYEVHVWDIKFLILNGKKVFDTCLTVYRSYIAQLTQLTMECGHHC</sequence>
<dbReference type="AlphaFoldDB" id="A0A131YTG8"/>
<feature type="chain" id="PRO_5007286070" evidence="1">
    <location>
        <begin position="19"/>
        <end position="179"/>
    </location>
</feature>
<evidence type="ECO:0000313" key="2">
    <source>
        <dbReference type="EMBL" id="JAP81835.1"/>
    </source>
</evidence>